<gene>
    <name evidence="2" type="ORF">MIND_01143800</name>
</gene>
<dbReference type="RefSeq" id="XP_037215805.1">
    <property type="nucleotide sequence ID" value="XM_037367973.1"/>
</dbReference>
<evidence type="ECO:0000313" key="2">
    <source>
        <dbReference type="EMBL" id="KAF7293642.1"/>
    </source>
</evidence>
<dbReference type="Proteomes" id="UP000636479">
    <property type="component" value="Unassembled WGS sequence"/>
</dbReference>
<evidence type="ECO:0000256" key="1">
    <source>
        <dbReference type="SAM" id="MobiDB-lite"/>
    </source>
</evidence>
<name>A0A8H6VTR9_9AGAR</name>
<accession>A0A8H6VTR9</accession>
<reference evidence="2" key="1">
    <citation type="submission" date="2020-05" db="EMBL/GenBank/DDBJ databases">
        <title>Mycena genomes resolve the evolution of fungal bioluminescence.</title>
        <authorList>
            <person name="Tsai I.J."/>
        </authorList>
    </citation>
    <scope>NUCLEOTIDE SEQUENCE</scope>
    <source>
        <strain evidence="2">171206Taipei</strain>
    </source>
</reference>
<organism evidence="2 3">
    <name type="scientific">Mycena indigotica</name>
    <dbReference type="NCBI Taxonomy" id="2126181"/>
    <lineage>
        <taxon>Eukaryota</taxon>
        <taxon>Fungi</taxon>
        <taxon>Dikarya</taxon>
        <taxon>Basidiomycota</taxon>
        <taxon>Agaricomycotina</taxon>
        <taxon>Agaricomycetes</taxon>
        <taxon>Agaricomycetidae</taxon>
        <taxon>Agaricales</taxon>
        <taxon>Marasmiineae</taxon>
        <taxon>Mycenaceae</taxon>
        <taxon>Mycena</taxon>
    </lineage>
</organism>
<proteinExistence type="predicted"/>
<dbReference type="OrthoDB" id="3120062at2759"/>
<dbReference type="AlphaFoldDB" id="A0A8H6VTR9"/>
<feature type="compositionally biased region" description="Low complexity" evidence="1">
    <location>
        <begin position="16"/>
        <end position="28"/>
    </location>
</feature>
<keyword evidence="3" id="KW-1185">Reference proteome</keyword>
<sequence>MLAQPLEPPRRPFLDSGGSNSSRSSSPGGAFGGSTVSLHVNYVPSKFAAPAVRNRRSGIFKRGGGIDAFRAGESRIPGANDDSYDGVELGRKGKKGAKWNRFKCSPTPWYVTSGQHGSYLIP</sequence>
<feature type="region of interest" description="Disordered" evidence="1">
    <location>
        <begin position="1"/>
        <end position="30"/>
    </location>
</feature>
<dbReference type="GeneID" id="59350489"/>
<evidence type="ECO:0000313" key="3">
    <source>
        <dbReference type="Proteomes" id="UP000636479"/>
    </source>
</evidence>
<dbReference type="EMBL" id="JACAZF010000010">
    <property type="protein sequence ID" value="KAF7293642.1"/>
    <property type="molecule type" value="Genomic_DNA"/>
</dbReference>
<comment type="caution">
    <text evidence="2">The sequence shown here is derived from an EMBL/GenBank/DDBJ whole genome shotgun (WGS) entry which is preliminary data.</text>
</comment>
<protein>
    <submittedName>
        <fullName evidence="2">Uncharacterized protein</fullName>
    </submittedName>
</protein>